<feature type="transmembrane region" description="Helical" evidence="1">
    <location>
        <begin position="20"/>
        <end position="40"/>
    </location>
</feature>
<sequence length="46" mass="4999">MLTLPSPSKSPLLLFNRKSHVIWGFKVGLIVLLVIPAPFVGRGLEG</sequence>
<organism evidence="2">
    <name type="scientific">Anguilla anguilla</name>
    <name type="common">European freshwater eel</name>
    <name type="synonym">Muraena anguilla</name>
    <dbReference type="NCBI Taxonomy" id="7936"/>
    <lineage>
        <taxon>Eukaryota</taxon>
        <taxon>Metazoa</taxon>
        <taxon>Chordata</taxon>
        <taxon>Craniata</taxon>
        <taxon>Vertebrata</taxon>
        <taxon>Euteleostomi</taxon>
        <taxon>Actinopterygii</taxon>
        <taxon>Neopterygii</taxon>
        <taxon>Teleostei</taxon>
        <taxon>Anguilliformes</taxon>
        <taxon>Anguillidae</taxon>
        <taxon>Anguilla</taxon>
    </lineage>
</organism>
<dbReference type="EMBL" id="GBXM01060563">
    <property type="protein sequence ID" value="JAH48014.1"/>
    <property type="molecule type" value="Transcribed_RNA"/>
</dbReference>
<accession>A0A0E9T323</accession>
<dbReference type="AlphaFoldDB" id="A0A0E9T323"/>
<name>A0A0E9T323_ANGAN</name>
<evidence type="ECO:0000313" key="2">
    <source>
        <dbReference type="EMBL" id="JAH48014.1"/>
    </source>
</evidence>
<evidence type="ECO:0000256" key="1">
    <source>
        <dbReference type="SAM" id="Phobius"/>
    </source>
</evidence>
<protein>
    <submittedName>
        <fullName evidence="2">Uncharacterized protein</fullName>
    </submittedName>
</protein>
<proteinExistence type="predicted"/>
<keyword evidence="1" id="KW-0812">Transmembrane</keyword>
<keyword evidence="1" id="KW-1133">Transmembrane helix</keyword>
<reference evidence="2" key="1">
    <citation type="submission" date="2014-11" db="EMBL/GenBank/DDBJ databases">
        <authorList>
            <person name="Amaro Gonzalez C."/>
        </authorList>
    </citation>
    <scope>NUCLEOTIDE SEQUENCE</scope>
</reference>
<keyword evidence="1" id="KW-0472">Membrane</keyword>
<reference evidence="2" key="2">
    <citation type="journal article" date="2015" name="Fish Shellfish Immunol.">
        <title>Early steps in the European eel (Anguilla anguilla)-Vibrio vulnificus interaction in the gills: Role of the RtxA13 toxin.</title>
        <authorList>
            <person name="Callol A."/>
            <person name="Pajuelo D."/>
            <person name="Ebbesson L."/>
            <person name="Teles M."/>
            <person name="MacKenzie S."/>
            <person name="Amaro C."/>
        </authorList>
    </citation>
    <scope>NUCLEOTIDE SEQUENCE</scope>
</reference>